<gene>
    <name evidence="3" type="ORF">EHS11_05270</name>
</gene>
<dbReference type="Gene3D" id="2.40.10.220">
    <property type="entry name" value="predicted glycosyltransferase like domains"/>
    <property type="match status" value="1"/>
</dbReference>
<evidence type="ECO:0000313" key="3">
    <source>
        <dbReference type="EMBL" id="TGN11921.1"/>
    </source>
</evidence>
<protein>
    <submittedName>
        <fullName evidence="3">PilZ domain-containing protein</fullName>
    </submittedName>
</protein>
<accession>A0A4R9LQX2</accession>
<feature type="domain" description="PilZ" evidence="2">
    <location>
        <begin position="264"/>
        <end position="349"/>
    </location>
</feature>
<dbReference type="Pfam" id="PF07238">
    <property type="entry name" value="PilZ"/>
    <property type="match status" value="1"/>
</dbReference>
<comment type="caution">
    <text evidence="3">The sequence shown here is derived from an EMBL/GenBank/DDBJ whole genome shotgun (WGS) entry which is preliminary data.</text>
</comment>
<organism evidence="3 4">
    <name type="scientific">Leptospira ilyithenensis</name>
    <dbReference type="NCBI Taxonomy" id="2484901"/>
    <lineage>
        <taxon>Bacteria</taxon>
        <taxon>Pseudomonadati</taxon>
        <taxon>Spirochaetota</taxon>
        <taxon>Spirochaetia</taxon>
        <taxon>Leptospirales</taxon>
        <taxon>Leptospiraceae</taxon>
        <taxon>Leptospira</taxon>
    </lineage>
</organism>
<sequence length="405" mass="45077">MDKEITDIDGVLKVITALFGKLPVSIQYEGKDIPVKIIALKNKALIINTPLIFPNKDRNLSVVHNGSKFVAQFLLAGGDGHGIEILTPKKISIVAATRETTRVEVAPASGSNATLKAINIINVIDVSKAIGFDDKKVDAVLLTYRTKLMKAYPQSSIYFAGRMDNRLRLMHHYEKSIFIMDRKDKSSASPQFFPFDEYLRIFESSKIDDKYISEICIPIRYKGYVHLGYVQVLSENILTMEAFQQVEIFASAVARDVISTGVFQESREVCQVMDLSSGGISFLHSPSRSFSRSMTMNGTILFDIVFNQESRATFRGIIKNIRNQETNFRVGCQFYNLNPKDMEALDAFLSIGKPTELEPGPDASEEGAETGFSEGHDSEETNNPEENVGEFGNSEDPFAGEPLPE</sequence>
<dbReference type="GO" id="GO:0035438">
    <property type="term" value="F:cyclic-di-GMP binding"/>
    <property type="evidence" value="ECO:0007669"/>
    <property type="project" value="InterPro"/>
</dbReference>
<dbReference type="SUPFAM" id="SSF141371">
    <property type="entry name" value="PilZ domain-like"/>
    <property type="match status" value="1"/>
</dbReference>
<evidence type="ECO:0000313" key="4">
    <source>
        <dbReference type="Proteomes" id="UP000298264"/>
    </source>
</evidence>
<dbReference type="InterPro" id="IPR009875">
    <property type="entry name" value="PilZ_domain"/>
</dbReference>
<dbReference type="RefSeq" id="WP_135763364.1">
    <property type="nucleotide sequence ID" value="NZ_RQHV01000036.1"/>
</dbReference>
<reference evidence="3" key="1">
    <citation type="journal article" date="2019" name="PLoS Negl. Trop. Dis.">
        <title>Revisiting the worldwide diversity of Leptospira species in the environment.</title>
        <authorList>
            <person name="Vincent A.T."/>
            <person name="Schiettekatte O."/>
            <person name="Bourhy P."/>
            <person name="Veyrier F.J."/>
            <person name="Picardeau M."/>
        </authorList>
    </citation>
    <scope>NUCLEOTIDE SEQUENCE [LARGE SCALE GENOMIC DNA]</scope>
    <source>
        <strain evidence="3">201400974</strain>
    </source>
</reference>
<dbReference type="AlphaFoldDB" id="A0A4R9LQX2"/>
<evidence type="ECO:0000259" key="2">
    <source>
        <dbReference type="Pfam" id="PF07238"/>
    </source>
</evidence>
<evidence type="ECO:0000256" key="1">
    <source>
        <dbReference type="SAM" id="MobiDB-lite"/>
    </source>
</evidence>
<feature type="region of interest" description="Disordered" evidence="1">
    <location>
        <begin position="353"/>
        <end position="405"/>
    </location>
</feature>
<name>A0A4R9LQX2_9LEPT</name>
<dbReference type="OrthoDB" id="336946at2"/>
<proteinExistence type="predicted"/>
<dbReference type="Proteomes" id="UP000298264">
    <property type="component" value="Unassembled WGS sequence"/>
</dbReference>
<dbReference type="EMBL" id="RQHV01000036">
    <property type="protein sequence ID" value="TGN11921.1"/>
    <property type="molecule type" value="Genomic_DNA"/>
</dbReference>
<keyword evidence="4" id="KW-1185">Reference proteome</keyword>